<keyword evidence="3 5" id="KW-1133">Transmembrane helix</keyword>
<dbReference type="EMBL" id="CP016768">
    <property type="protein sequence ID" value="ASY09930.2"/>
    <property type="molecule type" value="Genomic_DNA"/>
</dbReference>
<organism evidence="7 8">
    <name type="scientific">Candidatus Nanopelagicus limnae</name>
    <dbReference type="NCBI Taxonomy" id="1884634"/>
    <lineage>
        <taxon>Bacteria</taxon>
        <taxon>Bacillati</taxon>
        <taxon>Actinomycetota</taxon>
        <taxon>Actinomycetes</taxon>
        <taxon>Candidatus Nanopelagicales</taxon>
        <taxon>Candidatus Nanopelagicaceae</taxon>
        <taxon>Candidatus Nanopelagicus</taxon>
    </lineage>
</organism>
<evidence type="ECO:0000259" key="6">
    <source>
        <dbReference type="PROSITE" id="PS50928"/>
    </source>
</evidence>
<feature type="transmembrane region" description="Helical" evidence="5">
    <location>
        <begin position="165"/>
        <end position="188"/>
    </location>
</feature>
<sequence length="305" mass="34621">MSKDIVDLITTKHDVRNKKRKLNGKEKFWLIFRYVSLTFIWFLVVMPIYVMVINSLKGVKNVYLINAFKLPEKIDFSAWSVAWSGTDYFPQSISESMVRTLLFVVQASIISAVIGSINGYVFAKWKFRGSNFVFTMFLFGMFIPYQAIMIPLVRIATTLEINKSIYVLVFAHVIYGIPICTLIFRNYYEAIPNELIEAGRVDKASMVRIYRSIILPLSVPAFVVVLIWQFTSAWNDFLFAIFLTGGSPKLSVATTALNFITGSSNQVYYGVNMTASLIVSLPTLIVYVFLGRYFLRGLLSGSLKG</sequence>
<keyword evidence="5" id="KW-0813">Transport</keyword>
<name>A0A249JZJ1_9ACTN</name>
<evidence type="ECO:0000256" key="1">
    <source>
        <dbReference type="ARBA" id="ARBA00004141"/>
    </source>
</evidence>
<feature type="transmembrane region" description="Helical" evidence="5">
    <location>
        <begin position="133"/>
        <end position="153"/>
    </location>
</feature>
<proteinExistence type="inferred from homology"/>
<dbReference type="GO" id="GO:0055085">
    <property type="term" value="P:transmembrane transport"/>
    <property type="evidence" value="ECO:0007669"/>
    <property type="project" value="InterPro"/>
</dbReference>
<dbReference type="KEGG" id="abam:B1s21122_01915"/>
<reference evidence="8" key="1">
    <citation type="submission" date="2016-10" db="EMBL/GenBank/DDBJ databases">
        <title>High microdiversification within the ubiquitous acI lineage of Actinobacteria.</title>
        <authorList>
            <person name="Neuenschwander S.M."/>
            <person name="Salcher M."/>
            <person name="Ghai R."/>
            <person name="Pernthaler J."/>
        </authorList>
    </citation>
    <scope>NUCLEOTIDE SEQUENCE [LARGE SCALE GENOMIC DNA]</scope>
</reference>
<keyword evidence="8" id="KW-1185">Reference proteome</keyword>
<keyword evidence="4 5" id="KW-0472">Membrane</keyword>
<dbReference type="PANTHER" id="PTHR43879:SF1">
    <property type="entry name" value="GLUCOSE IMPORT SYSTEM PERMEASE PROTEIN GLCU"/>
    <property type="match status" value="1"/>
</dbReference>
<dbReference type="Pfam" id="PF00528">
    <property type="entry name" value="BPD_transp_1"/>
    <property type="match status" value="1"/>
</dbReference>
<dbReference type="SUPFAM" id="SSF161098">
    <property type="entry name" value="MetI-like"/>
    <property type="match status" value="1"/>
</dbReference>
<dbReference type="GO" id="GO:0005886">
    <property type="term" value="C:plasma membrane"/>
    <property type="evidence" value="ECO:0007669"/>
    <property type="project" value="UniProtKB-SubCell"/>
</dbReference>
<gene>
    <name evidence="7" type="ORF">B1s21122_01915</name>
</gene>
<dbReference type="Gene3D" id="1.10.3720.10">
    <property type="entry name" value="MetI-like"/>
    <property type="match status" value="1"/>
</dbReference>
<feature type="transmembrane region" description="Helical" evidence="5">
    <location>
        <begin position="209"/>
        <end position="231"/>
    </location>
</feature>
<dbReference type="OrthoDB" id="2063054at2"/>
<feature type="domain" description="ABC transmembrane type-1" evidence="6">
    <location>
        <begin position="97"/>
        <end position="290"/>
    </location>
</feature>
<evidence type="ECO:0000256" key="3">
    <source>
        <dbReference type="ARBA" id="ARBA00022989"/>
    </source>
</evidence>
<feature type="transmembrane region" description="Helical" evidence="5">
    <location>
        <begin position="101"/>
        <end position="121"/>
    </location>
</feature>
<evidence type="ECO:0000256" key="2">
    <source>
        <dbReference type="ARBA" id="ARBA00022692"/>
    </source>
</evidence>
<evidence type="ECO:0000313" key="8">
    <source>
        <dbReference type="Proteomes" id="UP000217153"/>
    </source>
</evidence>
<feature type="transmembrane region" description="Helical" evidence="5">
    <location>
        <begin position="267"/>
        <end position="290"/>
    </location>
</feature>
<dbReference type="PANTHER" id="PTHR43879">
    <property type="entry name" value="ABC TRANSPORTER PERMEASE PROTEIN"/>
    <property type="match status" value="1"/>
</dbReference>
<dbReference type="InterPro" id="IPR000515">
    <property type="entry name" value="MetI-like"/>
</dbReference>
<dbReference type="InterPro" id="IPR035906">
    <property type="entry name" value="MetI-like_sf"/>
</dbReference>
<evidence type="ECO:0000256" key="5">
    <source>
        <dbReference type="RuleBase" id="RU363032"/>
    </source>
</evidence>
<comment type="similarity">
    <text evidence="5">Belongs to the binding-protein-dependent transport system permease family.</text>
</comment>
<feature type="transmembrane region" description="Helical" evidence="5">
    <location>
        <begin position="237"/>
        <end position="260"/>
    </location>
</feature>
<evidence type="ECO:0000313" key="7">
    <source>
        <dbReference type="EMBL" id="ASY09930.2"/>
    </source>
</evidence>
<evidence type="ECO:0000256" key="4">
    <source>
        <dbReference type="ARBA" id="ARBA00023136"/>
    </source>
</evidence>
<dbReference type="RefSeq" id="WP_095680414.1">
    <property type="nucleotide sequence ID" value="NZ_CP016768.2"/>
</dbReference>
<dbReference type="CDD" id="cd06261">
    <property type="entry name" value="TM_PBP2"/>
    <property type="match status" value="1"/>
</dbReference>
<protein>
    <submittedName>
        <fullName evidence="7">Glucose/mannose transport system permease protein</fullName>
    </submittedName>
</protein>
<comment type="subcellular location">
    <subcellularLocation>
        <location evidence="5">Cell membrane</location>
        <topology evidence="5">Multi-pass membrane protein</topology>
    </subcellularLocation>
    <subcellularLocation>
        <location evidence="1">Membrane</location>
        <topology evidence="1">Multi-pass membrane protein</topology>
    </subcellularLocation>
</comment>
<accession>A0A249JZJ1</accession>
<dbReference type="AlphaFoldDB" id="A0A249JZJ1"/>
<dbReference type="Proteomes" id="UP000217153">
    <property type="component" value="Chromosome"/>
</dbReference>
<keyword evidence="2 5" id="KW-0812">Transmembrane</keyword>
<feature type="transmembrane region" description="Helical" evidence="5">
    <location>
        <begin position="28"/>
        <end position="52"/>
    </location>
</feature>
<dbReference type="PROSITE" id="PS50928">
    <property type="entry name" value="ABC_TM1"/>
    <property type="match status" value="1"/>
</dbReference>